<feature type="compositionally biased region" description="Basic residues" evidence="2">
    <location>
        <begin position="131"/>
        <end position="141"/>
    </location>
</feature>
<evidence type="ECO:0000256" key="1">
    <source>
        <dbReference type="SAM" id="Coils"/>
    </source>
</evidence>
<dbReference type="RefSeq" id="XP_033587747.1">
    <property type="nucleotide sequence ID" value="XM_033734128.1"/>
</dbReference>
<proteinExistence type="predicted"/>
<dbReference type="AlphaFoldDB" id="A0A6A6PPJ3"/>
<protein>
    <submittedName>
        <fullName evidence="3">Uncharacterized protein</fullName>
    </submittedName>
</protein>
<dbReference type="EMBL" id="MU001638">
    <property type="protein sequence ID" value="KAF2481177.1"/>
    <property type="molecule type" value="Genomic_DNA"/>
</dbReference>
<name>A0A6A6PPJ3_9PEZI</name>
<dbReference type="Proteomes" id="UP000799767">
    <property type="component" value="Unassembled WGS sequence"/>
</dbReference>
<gene>
    <name evidence="3" type="ORF">BDY17DRAFT_300820</name>
</gene>
<feature type="region of interest" description="Disordered" evidence="2">
    <location>
        <begin position="620"/>
        <end position="657"/>
    </location>
</feature>
<sequence length="891" mass="98130">MENFDLTSFREATMAPFAADDVTQRPSTAHVVTPQDENGNTTTRPQTSSAASSRHAKRLQLRNAGFRAAPVPTRKVTPRSSHPSSSLSGMRSSPDIENISPKATPAPRVVSNRRRSSGVLQEIGNSSSVTHRPKRVRKRLSKAFDLVEGFHDPPSPPPRQSPSPPPTRSRFPRLSWKSKPAVSHRRRTASSEMSKYIDHLEGQLAAAESRISTINSPSVIREQRNHNVETKQLQEDLADWENKYEQRVQEEVDRHVVIETDLRARIRHLELEVEEAKFRVQELETQVDTTKQNMEAVECANVSLEKRLEMLSELLASTKVDLHAETPGRTKRHSRPKSMLPRFPTASTLHGSPERYARTSPSSPRPSYASVHSPRPSIHGFDGSPGHSDYFMSEAESIFSEDSLTADSMTSVEHSEAPAGYNPWNLPIRQNNTVKPARRMRKFGAGSLGPKPLILPATSNREPYEVHHTPPPLEHRKTAPESLLKWAKIPDESHGRSPSPARPRASTTANELTVRKLQESPFARVEEHTLLEDTLVSLTPPRSPESSGTPRILSSRVSSIDGVLGRNLMEELTAARAVETPGSEVAPSDVVELKTGLKESNGDADSPTGNSLAENKVVETDFADPSSGENSLVKVDSEASSDEVEGWDVVPPTDSSTDLIETASTTATVGATSSTATLRPGHRRSHSRNVGIPGKGGTDSTFGRLRLLFGDLWRSPVTIARYLIQTAQAKMSIPRPLLNVQWWLVGILLGPMIKSRMLAAKQRCCEDAEQRPLLQTPEPDDSPPRTPDMAHNSVHETPPDPTPPPGGAKLHTHPTGAPRSMKRVVHKVRCVHHRSKHSPWLWIKFSLTLAFAIGAAFKDGPGSLLKQTVCSCRRKEMEGLAASQNRKAITL</sequence>
<feature type="region of interest" description="Disordered" evidence="2">
    <location>
        <begin position="1"/>
        <end position="193"/>
    </location>
</feature>
<feature type="region of interest" description="Disordered" evidence="2">
    <location>
        <begin position="322"/>
        <end position="386"/>
    </location>
</feature>
<keyword evidence="4" id="KW-1185">Reference proteome</keyword>
<feature type="coiled-coil region" evidence="1">
    <location>
        <begin position="223"/>
        <end position="314"/>
    </location>
</feature>
<evidence type="ECO:0000313" key="3">
    <source>
        <dbReference type="EMBL" id="KAF2481177.1"/>
    </source>
</evidence>
<feature type="region of interest" description="Disordered" evidence="2">
    <location>
        <begin position="672"/>
        <end position="697"/>
    </location>
</feature>
<accession>A0A6A6PPJ3</accession>
<feature type="region of interest" description="Disordered" evidence="2">
    <location>
        <begin position="770"/>
        <end position="822"/>
    </location>
</feature>
<reference evidence="3" key="1">
    <citation type="journal article" date="2020" name="Stud. Mycol.">
        <title>101 Dothideomycetes genomes: a test case for predicting lifestyles and emergence of pathogens.</title>
        <authorList>
            <person name="Haridas S."/>
            <person name="Albert R."/>
            <person name="Binder M."/>
            <person name="Bloem J."/>
            <person name="Labutti K."/>
            <person name="Salamov A."/>
            <person name="Andreopoulos B."/>
            <person name="Baker S."/>
            <person name="Barry K."/>
            <person name="Bills G."/>
            <person name="Bluhm B."/>
            <person name="Cannon C."/>
            <person name="Castanera R."/>
            <person name="Culley D."/>
            <person name="Daum C."/>
            <person name="Ezra D."/>
            <person name="Gonzalez J."/>
            <person name="Henrissat B."/>
            <person name="Kuo A."/>
            <person name="Liang C."/>
            <person name="Lipzen A."/>
            <person name="Lutzoni F."/>
            <person name="Magnuson J."/>
            <person name="Mondo S."/>
            <person name="Nolan M."/>
            <person name="Ohm R."/>
            <person name="Pangilinan J."/>
            <person name="Park H.-J."/>
            <person name="Ramirez L."/>
            <person name="Alfaro M."/>
            <person name="Sun H."/>
            <person name="Tritt A."/>
            <person name="Yoshinaga Y."/>
            <person name="Zwiers L.-H."/>
            <person name="Turgeon B."/>
            <person name="Goodwin S."/>
            <person name="Spatafora J."/>
            <person name="Crous P."/>
            <person name="Grigoriev I."/>
        </authorList>
    </citation>
    <scope>NUCLEOTIDE SEQUENCE</scope>
    <source>
        <strain evidence="3">CBS 113389</strain>
    </source>
</reference>
<evidence type="ECO:0000256" key="2">
    <source>
        <dbReference type="SAM" id="MobiDB-lite"/>
    </source>
</evidence>
<feature type="compositionally biased region" description="Low complexity" evidence="2">
    <location>
        <begin position="80"/>
        <end position="93"/>
    </location>
</feature>
<evidence type="ECO:0000313" key="4">
    <source>
        <dbReference type="Proteomes" id="UP000799767"/>
    </source>
</evidence>
<dbReference type="OrthoDB" id="5343018at2759"/>
<keyword evidence="1" id="KW-0175">Coiled coil</keyword>
<feature type="region of interest" description="Disordered" evidence="2">
    <location>
        <begin position="490"/>
        <end position="510"/>
    </location>
</feature>
<organism evidence="3 4">
    <name type="scientific">Neohortaea acidophila</name>
    <dbReference type="NCBI Taxonomy" id="245834"/>
    <lineage>
        <taxon>Eukaryota</taxon>
        <taxon>Fungi</taxon>
        <taxon>Dikarya</taxon>
        <taxon>Ascomycota</taxon>
        <taxon>Pezizomycotina</taxon>
        <taxon>Dothideomycetes</taxon>
        <taxon>Dothideomycetidae</taxon>
        <taxon>Mycosphaerellales</taxon>
        <taxon>Teratosphaeriaceae</taxon>
        <taxon>Neohortaea</taxon>
    </lineage>
</organism>
<feature type="compositionally biased region" description="Pro residues" evidence="2">
    <location>
        <begin position="153"/>
        <end position="167"/>
    </location>
</feature>
<feature type="compositionally biased region" description="Polar residues" evidence="2">
    <location>
        <begin position="35"/>
        <end position="52"/>
    </location>
</feature>
<dbReference type="GeneID" id="54475130"/>